<comment type="catalytic activity">
    <reaction evidence="9">
        <text>adenosine + phosphate = alpha-D-ribose 1-phosphate + adenine</text>
        <dbReference type="Rhea" id="RHEA:27642"/>
        <dbReference type="ChEBI" id="CHEBI:16335"/>
        <dbReference type="ChEBI" id="CHEBI:16708"/>
        <dbReference type="ChEBI" id="CHEBI:43474"/>
        <dbReference type="ChEBI" id="CHEBI:57720"/>
        <dbReference type="EC" id="2.4.2.1"/>
    </reaction>
    <physiologicalReaction direction="left-to-right" evidence="9">
        <dbReference type="Rhea" id="RHEA:27643"/>
    </physiologicalReaction>
</comment>
<proteinExistence type="inferred from homology"/>
<reference evidence="13" key="1">
    <citation type="submission" date="2015-07" db="EMBL/GenBank/DDBJ databases">
        <title>Near-Complete Genome Sequence of the Cellulolytic Bacterium Bacteroides (Pseudobacteroides) cellulosolvens ATCC 35603.</title>
        <authorList>
            <person name="Dassa B."/>
            <person name="Utturkar S.M."/>
            <person name="Klingeman D.M."/>
            <person name="Hurt R.A."/>
            <person name="Keller M."/>
            <person name="Xu J."/>
            <person name="Reddy Y.H.K."/>
            <person name="Borovok I."/>
            <person name="Grinberg I.R."/>
            <person name="Lamed R."/>
            <person name="Zhivin O."/>
            <person name="Bayer E.A."/>
            <person name="Brown S.D."/>
        </authorList>
    </citation>
    <scope>NUCLEOTIDE SEQUENCE [LARGE SCALE GENOMIC DNA]</scope>
    <source>
        <strain evidence="13">DSM 2933</strain>
    </source>
</reference>
<dbReference type="PANTHER" id="PTHR30616:SF2">
    <property type="entry name" value="PURINE NUCLEOSIDE PHOSPHORYLASE LACC1"/>
    <property type="match status" value="1"/>
</dbReference>
<dbReference type="InterPro" id="IPR038371">
    <property type="entry name" value="Cu_polyphenol_OxRdtase_sf"/>
</dbReference>
<evidence type="ECO:0000256" key="4">
    <source>
        <dbReference type="ARBA" id="ARBA00022679"/>
    </source>
</evidence>
<accession>A0A0L6JL36</accession>
<protein>
    <recommendedName>
        <fullName evidence="11">Purine nucleoside phosphorylase</fullName>
    </recommendedName>
</protein>
<evidence type="ECO:0000256" key="6">
    <source>
        <dbReference type="ARBA" id="ARBA00022801"/>
    </source>
</evidence>
<dbReference type="NCBIfam" id="TIGR00726">
    <property type="entry name" value="peptidoglycan editing factor PgeF"/>
    <property type="match status" value="1"/>
</dbReference>
<evidence type="ECO:0000313" key="12">
    <source>
        <dbReference type="EMBL" id="KNY26465.1"/>
    </source>
</evidence>
<dbReference type="AlphaFoldDB" id="A0A0L6JL36"/>
<dbReference type="Proteomes" id="UP000036923">
    <property type="component" value="Unassembled WGS sequence"/>
</dbReference>
<dbReference type="PANTHER" id="PTHR30616">
    <property type="entry name" value="UNCHARACTERIZED PROTEIN YFIH"/>
    <property type="match status" value="1"/>
</dbReference>
<keyword evidence="13" id="KW-1185">Reference proteome</keyword>
<evidence type="ECO:0000256" key="2">
    <source>
        <dbReference type="ARBA" id="ARBA00003215"/>
    </source>
</evidence>
<dbReference type="SUPFAM" id="SSF64438">
    <property type="entry name" value="CNF1/YfiH-like putative cysteine hydrolases"/>
    <property type="match status" value="1"/>
</dbReference>
<evidence type="ECO:0000256" key="5">
    <source>
        <dbReference type="ARBA" id="ARBA00022723"/>
    </source>
</evidence>
<comment type="catalytic activity">
    <reaction evidence="10">
        <text>S-methyl-5'-thioadenosine + phosphate = 5-(methylsulfanyl)-alpha-D-ribose 1-phosphate + adenine</text>
        <dbReference type="Rhea" id="RHEA:11852"/>
        <dbReference type="ChEBI" id="CHEBI:16708"/>
        <dbReference type="ChEBI" id="CHEBI:17509"/>
        <dbReference type="ChEBI" id="CHEBI:43474"/>
        <dbReference type="ChEBI" id="CHEBI:58533"/>
        <dbReference type="EC" id="2.4.2.28"/>
    </reaction>
    <physiologicalReaction direction="left-to-right" evidence="10">
        <dbReference type="Rhea" id="RHEA:11853"/>
    </physiologicalReaction>
</comment>
<evidence type="ECO:0000256" key="3">
    <source>
        <dbReference type="ARBA" id="ARBA00007353"/>
    </source>
</evidence>
<dbReference type="OrthoDB" id="4279at2"/>
<comment type="catalytic activity">
    <reaction evidence="1">
        <text>inosine + phosphate = alpha-D-ribose 1-phosphate + hypoxanthine</text>
        <dbReference type="Rhea" id="RHEA:27646"/>
        <dbReference type="ChEBI" id="CHEBI:17368"/>
        <dbReference type="ChEBI" id="CHEBI:17596"/>
        <dbReference type="ChEBI" id="CHEBI:43474"/>
        <dbReference type="ChEBI" id="CHEBI:57720"/>
        <dbReference type="EC" id="2.4.2.1"/>
    </reaction>
    <physiologicalReaction direction="left-to-right" evidence="1">
        <dbReference type="Rhea" id="RHEA:27647"/>
    </physiologicalReaction>
</comment>
<sequence>MKEIFERNENITYNSINGVEFIQFNNLKKYESIISHGFTTRIGGVSTGECSSLNMGFNRKDTRENVLENYRRVAQVLNIDCSNMVLSKQVHDSKIKPLNEQDRGKGIFKESDIYGYDGLMTNKRNVALVTFYADCVPLLFFDPEKKVIAESHSGWRGTLKEIAKETLVAMHKEYGCQTEDIITAIGPSIGVCCFEVGKEVYDEFKAKHHDIDIFCKWLNEDKVKIDLQSFIKRTMLNQGVREENICMSGICTKCNNDIFFSHRGDNGKTGSLTSIMQLL</sequence>
<evidence type="ECO:0000256" key="9">
    <source>
        <dbReference type="ARBA" id="ARBA00048968"/>
    </source>
</evidence>
<dbReference type="Pfam" id="PF02578">
    <property type="entry name" value="Cu-oxidase_4"/>
    <property type="match status" value="1"/>
</dbReference>
<keyword evidence="4" id="KW-0808">Transferase</keyword>
<evidence type="ECO:0000256" key="1">
    <source>
        <dbReference type="ARBA" id="ARBA00000553"/>
    </source>
</evidence>
<dbReference type="CDD" id="cd16833">
    <property type="entry name" value="YfiH"/>
    <property type="match status" value="1"/>
</dbReference>
<evidence type="ECO:0000256" key="7">
    <source>
        <dbReference type="ARBA" id="ARBA00022833"/>
    </source>
</evidence>
<comment type="caution">
    <text evidence="12">The sequence shown here is derived from an EMBL/GenBank/DDBJ whole genome shotgun (WGS) entry which is preliminary data.</text>
</comment>
<evidence type="ECO:0000313" key="13">
    <source>
        <dbReference type="Proteomes" id="UP000036923"/>
    </source>
</evidence>
<dbReference type="STRING" id="398512.Bccel_1727"/>
<keyword evidence="7" id="KW-0862">Zinc</keyword>
<keyword evidence="6" id="KW-0378">Hydrolase</keyword>
<dbReference type="GO" id="GO:0005507">
    <property type="term" value="F:copper ion binding"/>
    <property type="evidence" value="ECO:0007669"/>
    <property type="project" value="TreeGrafter"/>
</dbReference>
<dbReference type="InterPro" id="IPR011324">
    <property type="entry name" value="Cytotoxic_necrot_fac-like_cat"/>
</dbReference>
<dbReference type="GO" id="GO:0017061">
    <property type="term" value="F:S-methyl-5-thioadenosine phosphorylase activity"/>
    <property type="evidence" value="ECO:0007669"/>
    <property type="project" value="UniProtKB-EC"/>
</dbReference>
<comment type="catalytic activity">
    <reaction evidence="8">
        <text>adenosine + H2O + H(+) = inosine + NH4(+)</text>
        <dbReference type="Rhea" id="RHEA:24408"/>
        <dbReference type="ChEBI" id="CHEBI:15377"/>
        <dbReference type="ChEBI" id="CHEBI:15378"/>
        <dbReference type="ChEBI" id="CHEBI:16335"/>
        <dbReference type="ChEBI" id="CHEBI:17596"/>
        <dbReference type="ChEBI" id="CHEBI:28938"/>
        <dbReference type="EC" id="3.5.4.4"/>
    </reaction>
    <physiologicalReaction direction="left-to-right" evidence="8">
        <dbReference type="Rhea" id="RHEA:24409"/>
    </physiologicalReaction>
</comment>
<evidence type="ECO:0000256" key="10">
    <source>
        <dbReference type="ARBA" id="ARBA00049893"/>
    </source>
</evidence>
<comment type="function">
    <text evidence="2">Purine nucleoside enzyme that catalyzes the phosphorolysis of adenosine and inosine nucleosides, yielding D-ribose 1-phosphate and the respective free bases, adenine and hypoxanthine. Also catalyzes the phosphorolysis of S-methyl-5'-thioadenosine into adenine and S-methyl-5-thio-alpha-D-ribose 1-phosphate. Also has adenosine deaminase activity.</text>
</comment>
<evidence type="ECO:0000256" key="11">
    <source>
        <dbReference type="RuleBase" id="RU361274"/>
    </source>
</evidence>
<dbReference type="RefSeq" id="WP_152965961.1">
    <property type="nucleotide sequence ID" value="NZ_JQKC01000015.1"/>
</dbReference>
<keyword evidence="5" id="KW-0479">Metal-binding</keyword>
<dbReference type="PATRIC" id="fig|398512.5.peg.1797"/>
<dbReference type="GO" id="GO:0016787">
    <property type="term" value="F:hydrolase activity"/>
    <property type="evidence" value="ECO:0007669"/>
    <property type="project" value="UniProtKB-KW"/>
</dbReference>
<name>A0A0L6JL36_9FIRM</name>
<evidence type="ECO:0000256" key="8">
    <source>
        <dbReference type="ARBA" id="ARBA00047989"/>
    </source>
</evidence>
<dbReference type="InterPro" id="IPR003730">
    <property type="entry name" value="Cu_polyphenol_OxRdtase"/>
</dbReference>
<dbReference type="eggNOG" id="COG1496">
    <property type="taxonomic scope" value="Bacteria"/>
</dbReference>
<gene>
    <name evidence="12" type="ORF">Bccel_1727</name>
</gene>
<dbReference type="EMBL" id="LGTC01000001">
    <property type="protein sequence ID" value="KNY26465.1"/>
    <property type="molecule type" value="Genomic_DNA"/>
</dbReference>
<comment type="similarity">
    <text evidence="3 11">Belongs to the purine nucleoside phosphorylase YfiH/LACC1 family.</text>
</comment>
<organism evidence="12 13">
    <name type="scientific">Pseudobacteroides cellulosolvens ATCC 35603 = DSM 2933</name>
    <dbReference type="NCBI Taxonomy" id="398512"/>
    <lineage>
        <taxon>Bacteria</taxon>
        <taxon>Bacillati</taxon>
        <taxon>Bacillota</taxon>
        <taxon>Clostridia</taxon>
        <taxon>Eubacteriales</taxon>
        <taxon>Oscillospiraceae</taxon>
        <taxon>Pseudobacteroides</taxon>
    </lineage>
</organism>
<dbReference type="Gene3D" id="3.60.140.10">
    <property type="entry name" value="CNF1/YfiH-like putative cysteine hydrolases"/>
    <property type="match status" value="1"/>
</dbReference>